<reference evidence="2 3" key="1">
    <citation type="submission" date="2019-03" db="EMBL/GenBank/DDBJ databases">
        <title>Genomic Encyclopedia of Type Strains, Phase III (KMG-III): the genomes of soil and plant-associated and newly described type strains.</title>
        <authorList>
            <person name="Whitman W."/>
        </authorList>
    </citation>
    <scope>NUCLEOTIDE SEQUENCE [LARGE SCALE GENOMIC DNA]</scope>
    <source>
        <strain evidence="2 3">VKM Ac-2527</strain>
    </source>
</reference>
<dbReference type="EMBL" id="SNWQ01000001">
    <property type="protein sequence ID" value="TDO54798.1"/>
    <property type="molecule type" value="Genomic_DNA"/>
</dbReference>
<sequence length="144" mass="15377">MRGLLRYGPAMASAAPTPDKAQRTTTTLLWTSSVLCLLIGLFLVSDITSSHAKYGPLAWVGVGLSTLMILALTATYAACALNRLQLTQSLTGRLTLFHATTLCLVTAVGADILIPDRDTGALALLLPWGITYWLHNLKPKPTDA</sequence>
<evidence type="ECO:0000313" key="3">
    <source>
        <dbReference type="Proteomes" id="UP000295388"/>
    </source>
</evidence>
<keyword evidence="1" id="KW-1133">Transmembrane helix</keyword>
<feature type="transmembrane region" description="Helical" evidence="1">
    <location>
        <begin position="57"/>
        <end position="82"/>
    </location>
</feature>
<keyword evidence="1" id="KW-0472">Membrane</keyword>
<keyword evidence="1" id="KW-0812">Transmembrane</keyword>
<evidence type="ECO:0000313" key="2">
    <source>
        <dbReference type="EMBL" id="TDO54798.1"/>
    </source>
</evidence>
<protein>
    <recommendedName>
        <fullName evidence="4">Low temperature requirement A protein (LtrA)</fullName>
    </recommendedName>
</protein>
<organism evidence="2 3">
    <name type="scientific">Kribbella caucasensis</name>
    <dbReference type="NCBI Taxonomy" id="2512215"/>
    <lineage>
        <taxon>Bacteria</taxon>
        <taxon>Bacillati</taxon>
        <taxon>Actinomycetota</taxon>
        <taxon>Actinomycetes</taxon>
        <taxon>Propionibacteriales</taxon>
        <taxon>Kribbellaceae</taxon>
        <taxon>Kribbella</taxon>
    </lineage>
</organism>
<keyword evidence="3" id="KW-1185">Reference proteome</keyword>
<gene>
    <name evidence="2" type="ORF">EV643_101589</name>
</gene>
<name>A0A4R6KTF7_9ACTN</name>
<comment type="caution">
    <text evidence="2">The sequence shown here is derived from an EMBL/GenBank/DDBJ whole genome shotgun (WGS) entry which is preliminary data.</text>
</comment>
<dbReference type="Proteomes" id="UP000295388">
    <property type="component" value="Unassembled WGS sequence"/>
</dbReference>
<proteinExistence type="predicted"/>
<evidence type="ECO:0008006" key="4">
    <source>
        <dbReference type="Google" id="ProtNLM"/>
    </source>
</evidence>
<feature type="transmembrane region" description="Helical" evidence="1">
    <location>
        <begin position="94"/>
        <end position="114"/>
    </location>
</feature>
<accession>A0A4R6KTF7</accession>
<dbReference type="AlphaFoldDB" id="A0A4R6KTF7"/>
<evidence type="ECO:0000256" key="1">
    <source>
        <dbReference type="SAM" id="Phobius"/>
    </source>
</evidence>
<feature type="transmembrane region" description="Helical" evidence="1">
    <location>
        <begin position="27"/>
        <end position="45"/>
    </location>
</feature>